<keyword evidence="2" id="KW-1185">Reference proteome</keyword>
<sequence length="330" mass="36258">MRSDQGAVLGSVEELLRSVEDRQPLDSVGKSGARLERVLVDGAAYVVKHLDRETDWTMRASGFDGFAPVELWRRGVLDALPDCIRQPIVAVAEDRTAALLMDDVSAWLVPATDEVVPADQHATFLDHMAQVHAAFWDTGLDIDVVTPAGRYLELSPAMAEAELARGSDDLVPQLVRRGWPLFEEVAPAAAAVVVPLVHEPAPLVDALATTPQTFVHGNWKLDNLGTDDRGRTVLIDWEIPGRAAPLSDLAWYLAINCRRLPVTKETAIDQYRAALERHGIATDPWWDRQLALCLLGALVQFGWEKALGGYDDELAWWEAHAVAGRAMLSP</sequence>
<dbReference type="EMBL" id="RJSF01000047">
    <property type="protein sequence ID" value="RNM11630.1"/>
    <property type="molecule type" value="Genomic_DNA"/>
</dbReference>
<accession>A0A3N0GHW2</accession>
<dbReference type="OrthoDB" id="3326868at2"/>
<reference evidence="1 2" key="1">
    <citation type="submission" date="2018-11" db="EMBL/GenBank/DDBJ databases">
        <authorList>
            <person name="Li F."/>
        </authorList>
    </citation>
    <scope>NUCLEOTIDE SEQUENCE [LARGE SCALE GENOMIC DNA]</scope>
    <source>
        <strain evidence="1 2">Gsoil 818</strain>
    </source>
</reference>
<comment type="caution">
    <text evidence="1">The sequence shown here is derived from an EMBL/GenBank/DDBJ whole genome shotgun (WGS) entry which is preliminary data.</text>
</comment>
<gene>
    <name evidence="1" type="ORF">EFL26_20895</name>
</gene>
<dbReference type="SUPFAM" id="SSF56112">
    <property type="entry name" value="Protein kinase-like (PK-like)"/>
    <property type="match status" value="1"/>
</dbReference>
<proteinExistence type="predicted"/>
<name>A0A3N0GHW2_9ACTN</name>
<dbReference type="GO" id="GO:0016740">
    <property type="term" value="F:transferase activity"/>
    <property type="evidence" value="ECO:0007669"/>
    <property type="project" value="UniProtKB-KW"/>
</dbReference>
<dbReference type="Gene3D" id="3.90.1200.10">
    <property type="match status" value="1"/>
</dbReference>
<evidence type="ECO:0000313" key="1">
    <source>
        <dbReference type="EMBL" id="RNM11630.1"/>
    </source>
</evidence>
<protein>
    <submittedName>
        <fullName evidence="1">Aminoglycoside phosphotransferase</fullName>
    </submittedName>
</protein>
<organism evidence="1 2">
    <name type="scientific">Nocardioides pocheonensis</name>
    <dbReference type="NCBI Taxonomy" id="661485"/>
    <lineage>
        <taxon>Bacteria</taxon>
        <taxon>Bacillati</taxon>
        <taxon>Actinomycetota</taxon>
        <taxon>Actinomycetes</taxon>
        <taxon>Propionibacteriales</taxon>
        <taxon>Nocardioidaceae</taxon>
        <taxon>Nocardioides</taxon>
    </lineage>
</organism>
<evidence type="ECO:0000313" key="2">
    <source>
        <dbReference type="Proteomes" id="UP000279994"/>
    </source>
</evidence>
<dbReference type="InterPro" id="IPR011009">
    <property type="entry name" value="Kinase-like_dom_sf"/>
</dbReference>
<dbReference type="Proteomes" id="UP000279994">
    <property type="component" value="Unassembled WGS sequence"/>
</dbReference>
<dbReference type="RefSeq" id="WP_123224860.1">
    <property type="nucleotide sequence ID" value="NZ_RJSF01000047.1"/>
</dbReference>
<dbReference type="AlphaFoldDB" id="A0A3N0GHW2"/>
<keyword evidence="1" id="KW-0808">Transferase</keyword>